<evidence type="ECO:0000313" key="2">
    <source>
        <dbReference type="EMBL" id="CAG5120512.1"/>
    </source>
</evidence>
<comment type="caution">
    <text evidence="2">The sequence shown here is derived from an EMBL/GenBank/DDBJ whole genome shotgun (WGS) entry which is preliminary data.</text>
</comment>
<dbReference type="OrthoDB" id="10070828at2759"/>
<reference evidence="2" key="1">
    <citation type="submission" date="2021-04" db="EMBL/GenBank/DDBJ databases">
        <authorList>
            <consortium name="Molecular Ecology Group"/>
        </authorList>
    </citation>
    <scope>NUCLEOTIDE SEQUENCE</scope>
</reference>
<dbReference type="Proteomes" id="UP000678393">
    <property type="component" value="Unassembled WGS sequence"/>
</dbReference>
<keyword evidence="1" id="KW-1133">Transmembrane helix</keyword>
<keyword evidence="1" id="KW-0812">Transmembrane</keyword>
<gene>
    <name evidence="2" type="ORF">CUNI_LOCUS6070</name>
</gene>
<keyword evidence="1" id="KW-0472">Membrane</keyword>
<name>A0A8S3YYB0_9EUPU</name>
<organism evidence="2 3">
    <name type="scientific">Candidula unifasciata</name>
    <dbReference type="NCBI Taxonomy" id="100452"/>
    <lineage>
        <taxon>Eukaryota</taxon>
        <taxon>Metazoa</taxon>
        <taxon>Spiralia</taxon>
        <taxon>Lophotrochozoa</taxon>
        <taxon>Mollusca</taxon>
        <taxon>Gastropoda</taxon>
        <taxon>Heterobranchia</taxon>
        <taxon>Euthyneura</taxon>
        <taxon>Panpulmonata</taxon>
        <taxon>Eupulmonata</taxon>
        <taxon>Stylommatophora</taxon>
        <taxon>Helicina</taxon>
        <taxon>Helicoidea</taxon>
        <taxon>Geomitridae</taxon>
        <taxon>Candidula</taxon>
    </lineage>
</organism>
<evidence type="ECO:0000256" key="1">
    <source>
        <dbReference type="SAM" id="Phobius"/>
    </source>
</evidence>
<feature type="non-terminal residue" evidence="2">
    <location>
        <position position="248"/>
    </location>
</feature>
<accession>A0A8S3YYB0</accession>
<feature type="transmembrane region" description="Helical" evidence="1">
    <location>
        <begin position="21"/>
        <end position="43"/>
    </location>
</feature>
<keyword evidence="3" id="KW-1185">Reference proteome</keyword>
<sequence length="248" mass="27986">MRLGRLRRLLNQHTTLDIRCVSSLLLPGLMGLCLGMTLSMMYAPFSDDSCETFFAHQDPQSLIKLRDTKSVDSNTDEMYEPRQLDVENIDFSAYKLDTKAGSKFYRPKFAATELGIRQKLFVAVLSSKDSLNTRAVAINKTLSRYVTKTVFFIDEKASVIPSGMMIVNFEDGYNHLLPINVLKYVIRKYGKEYDYYMFLSDKGYVRAEKIFDLVSLISVSKHVHLGAPKAVEGGKTYCAVDGGVIISQ</sequence>
<dbReference type="Gene3D" id="3.90.550.50">
    <property type="match status" value="1"/>
</dbReference>
<protein>
    <submittedName>
        <fullName evidence="2">Uncharacterized protein</fullName>
    </submittedName>
</protein>
<proteinExistence type="predicted"/>
<dbReference type="AlphaFoldDB" id="A0A8S3YYB0"/>
<dbReference type="EMBL" id="CAJHNH020000913">
    <property type="protein sequence ID" value="CAG5120512.1"/>
    <property type="molecule type" value="Genomic_DNA"/>
</dbReference>
<evidence type="ECO:0000313" key="3">
    <source>
        <dbReference type="Proteomes" id="UP000678393"/>
    </source>
</evidence>